<evidence type="ECO:0000256" key="3">
    <source>
        <dbReference type="ARBA" id="ARBA00022525"/>
    </source>
</evidence>
<dbReference type="AlphaFoldDB" id="A0A0G0YGZ5"/>
<proteinExistence type="predicted"/>
<sequence>MRYFIALLFIFFFVSPARAIESDATDSDNDGLTDALELAFGSDSAKIDSDNDGYPDGLEVQNAYSPVDPAPIKLPKKIAVDLAIQRLSYFLGHVELGSFLISSGLPKMPTPKGEFTVLAKKPLVNYGGPGYSYPNTKWNLMFKKGKGFNYYIHGAFWHNKFGKQMSHGCVNVSYANMEGLYQWADKGTKIIIK</sequence>
<dbReference type="Pfam" id="PF18884">
    <property type="entry name" value="TSP3_bac"/>
    <property type="match status" value="2"/>
</dbReference>
<dbReference type="SUPFAM" id="SSF141523">
    <property type="entry name" value="L,D-transpeptidase catalytic domain-like"/>
    <property type="match status" value="1"/>
</dbReference>
<comment type="pathway">
    <text evidence="2 10">Cell wall biogenesis; peptidoglycan biosynthesis.</text>
</comment>
<dbReference type="Gene3D" id="2.40.440.10">
    <property type="entry name" value="L,D-transpeptidase catalytic domain-like"/>
    <property type="match status" value="1"/>
</dbReference>
<dbReference type="InterPro" id="IPR038063">
    <property type="entry name" value="Transpep_catalytic_dom"/>
</dbReference>
<reference evidence="13 14" key="1">
    <citation type="journal article" date="2015" name="Nature">
        <title>rRNA introns, odd ribosomes, and small enigmatic genomes across a large radiation of phyla.</title>
        <authorList>
            <person name="Brown C.T."/>
            <person name="Hug L.A."/>
            <person name="Thomas B.C."/>
            <person name="Sharon I."/>
            <person name="Castelle C.J."/>
            <person name="Singh A."/>
            <person name="Wilkins M.J."/>
            <person name="Williams K.H."/>
            <person name="Banfield J.F."/>
        </authorList>
    </citation>
    <scope>NUCLEOTIDE SEQUENCE [LARGE SCALE GENOMIC DNA]</scope>
</reference>
<dbReference type="GO" id="GO:0005576">
    <property type="term" value="C:extracellular region"/>
    <property type="evidence" value="ECO:0007669"/>
    <property type="project" value="TreeGrafter"/>
</dbReference>
<dbReference type="GO" id="GO:0016740">
    <property type="term" value="F:transferase activity"/>
    <property type="evidence" value="ECO:0007669"/>
    <property type="project" value="UniProtKB-KW"/>
</dbReference>
<dbReference type="PANTHER" id="PTHR30582">
    <property type="entry name" value="L,D-TRANSPEPTIDASE"/>
    <property type="match status" value="1"/>
</dbReference>
<dbReference type="Proteomes" id="UP000034108">
    <property type="component" value="Unassembled WGS sequence"/>
</dbReference>
<dbReference type="STRING" id="1619048.UU49_C0005G0060"/>
<dbReference type="CDD" id="cd16913">
    <property type="entry name" value="YkuD_like"/>
    <property type="match status" value="1"/>
</dbReference>
<dbReference type="GO" id="GO:0071972">
    <property type="term" value="F:peptidoglycan L,D-transpeptidase activity"/>
    <property type="evidence" value="ECO:0007669"/>
    <property type="project" value="TreeGrafter"/>
</dbReference>
<evidence type="ECO:0000313" key="13">
    <source>
        <dbReference type="EMBL" id="KKR99602.1"/>
    </source>
</evidence>
<keyword evidence="6" id="KW-0106">Calcium</keyword>
<feature type="chain" id="PRO_5002535585" description="L,D-TPase catalytic domain-containing protein" evidence="11">
    <location>
        <begin position="20"/>
        <end position="193"/>
    </location>
</feature>
<evidence type="ECO:0000313" key="14">
    <source>
        <dbReference type="Proteomes" id="UP000034108"/>
    </source>
</evidence>
<keyword evidence="5 11" id="KW-0732">Signal</keyword>
<feature type="domain" description="L,D-TPase catalytic" evidence="12">
    <location>
        <begin position="76"/>
        <end position="193"/>
    </location>
</feature>
<feature type="active site" description="Nucleophile" evidence="10">
    <location>
        <position position="169"/>
    </location>
</feature>
<keyword evidence="8 10" id="KW-0573">Peptidoglycan synthesis</keyword>
<dbReference type="InterPro" id="IPR005490">
    <property type="entry name" value="LD_TPept_cat_dom"/>
</dbReference>
<keyword evidence="3" id="KW-0964">Secreted</keyword>
<evidence type="ECO:0000256" key="5">
    <source>
        <dbReference type="ARBA" id="ARBA00022729"/>
    </source>
</evidence>
<dbReference type="InterPro" id="IPR050979">
    <property type="entry name" value="LD-transpeptidase"/>
</dbReference>
<name>A0A0G0YGZ5_9BACT</name>
<comment type="subcellular location">
    <subcellularLocation>
        <location evidence="1">Secreted</location>
    </subcellularLocation>
</comment>
<dbReference type="GO" id="GO:0071555">
    <property type="term" value="P:cell wall organization"/>
    <property type="evidence" value="ECO:0007669"/>
    <property type="project" value="UniProtKB-UniRule"/>
</dbReference>
<evidence type="ECO:0000256" key="6">
    <source>
        <dbReference type="ARBA" id="ARBA00022837"/>
    </source>
</evidence>
<dbReference type="Pfam" id="PF03734">
    <property type="entry name" value="YkuD"/>
    <property type="match status" value="1"/>
</dbReference>
<feature type="signal peptide" evidence="11">
    <location>
        <begin position="1"/>
        <end position="19"/>
    </location>
</feature>
<dbReference type="UniPathway" id="UPA00219"/>
<evidence type="ECO:0000256" key="8">
    <source>
        <dbReference type="ARBA" id="ARBA00022984"/>
    </source>
</evidence>
<keyword evidence="4" id="KW-0808">Transferase</keyword>
<evidence type="ECO:0000256" key="9">
    <source>
        <dbReference type="ARBA" id="ARBA00023316"/>
    </source>
</evidence>
<keyword evidence="9 10" id="KW-0961">Cell wall biogenesis/degradation</keyword>
<feature type="active site" description="Proton donor/acceptor" evidence="10">
    <location>
        <position position="153"/>
    </location>
</feature>
<dbReference type="GO" id="GO:0018104">
    <property type="term" value="P:peptidoglycan-protein cross-linking"/>
    <property type="evidence" value="ECO:0007669"/>
    <property type="project" value="TreeGrafter"/>
</dbReference>
<organism evidence="13 14">
    <name type="scientific">Candidatus Magasanikbacteria bacterium GW2011_GWC2_41_17</name>
    <dbReference type="NCBI Taxonomy" id="1619048"/>
    <lineage>
        <taxon>Bacteria</taxon>
        <taxon>Candidatus Magasanikiibacteriota</taxon>
    </lineage>
</organism>
<evidence type="ECO:0000256" key="2">
    <source>
        <dbReference type="ARBA" id="ARBA00004752"/>
    </source>
</evidence>
<comment type="caution">
    <text evidence="13">The sequence shown here is derived from an EMBL/GenBank/DDBJ whole genome shotgun (WGS) entry which is preliminary data.</text>
</comment>
<dbReference type="GO" id="GO:0008360">
    <property type="term" value="P:regulation of cell shape"/>
    <property type="evidence" value="ECO:0007669"/>
    <property type="project" value="UniProtKB-UniRule"/>
</dbReference>
<protein>
    <recommendedName>
        <fullName evidence="12">L,D-TPase catalytic domain-containing protein</fullName>
    </recommendedName>
</protein>
<evidence type="ECO:0000256" key="7">
    <source>
        <dbReference type="ARBA" id="ARBA00022960"/>
    </source>
</evidence>
<dbReference type="PANTHER" id="PTHR30582:SF2">
    <property type="entry name" value="L,D-TRANSPEPTIDASE YCIB-RELATED"/>
    <property type="match status" value="1"/>
</dbReference>
<accession>A0A0G0YGZ5</accession>
<gene>
    <name evidence="13" type="ORF">UU49_C0005G0060</name>
</gene>
<dbReference type="InterPro" id="IPR059100">
    <property type="entry name" value="TSP3_bac"/>
</dbReference>
<dbReference type="EMBL" id="LCAV01000005">
    <property type="protein sequence ID" value="KKR99602.1"/>
    <property type="molecule type" value="Genomic_DNA"/>
</dbReference>
<evidence type="ECO:0000256" key="1">
    <source>
        <dbReference type="ARBA" id="ARBA00004613"/>
    </source>
</evidence>
<evidence type="ECO:0000259" key="12">
    <source>
        <dbReference type="PROSITE" id="PS52029"/>
    </source>
</evidence>
<dbReference type="PROSITE" id="PS52029">
    <property type="entry name" value="LD_TPASE"/>
    <property type="match status" value="1"/>
</dbReference>
<keyword evidence="7 10" id="KW-0133">Cell shape</keyword>
<evidence type="ECO:0000256" key="4">
    <source>
        <dbReference type="ARBA" id="ARBA00022679"/>
    </source>
</evidence>
<evidence type="ECO:0000256" key="10">
    <source>
        <dbReference type="PROSITE-ProRule" id="PRU01373"/>
    </source>
</evidence>
<evidence type="ECO:0000256" key="11">
    <source>
        <dbReference type="SAM" id="SignalP"/>
    </source>
</evidence>